<dbReference type="PANTHER" id="PTHR37613:SF5">
    <property type="entry name" value="DUF4378 DOMAIN-CONTAINING PROTEIN"/>
    <property type="match status" value="1"/>
</dbReference>
<accession>A0A1S2Y544</accession>
<dbReference type="AlphaFoldDB" id="A0A1S2Y544"/>
<reference evidence="1" key="1">
    <citation type="journal article" date="2013" name="Nat. Biotechnol.">
        <title>Draft genome sequence of chickpea (Cicer arietinum) provides a resource for trait improvement.</title>
        <authorList>
            <person name="Varshney R.K."/>
            <person name="Song C."/>
            <person name="Saxena R.K."/>
            <person name="Azam S."/>
            <person name="Yu S."/>
            <person name="Sharpe A.G."/>
            <person name="Cannon S."/>
            <person name="Baek J."/>
            <person name="Rosen B.D."/>
            <person name="Tar'an B."/>
            <person name="Millan T."/>
            <person name="Zhang X."/>
            <person name="Ramsay L.D."/>
            <person name="Iwata A."/>
            <person name="Wang Y."/>
            <person name="Nelson W."/>
            <person name="Farmer A.D."/>
            <person name="Gaur P.M."/>
            <person name="Soderlund C."/>
            <person name="Penmetsa R.V."/>
            <person name="Xu C."/>
            <person name="Bharti A.K."/>
            <person name="He W."/>
            <person name="Winter P."/>
            <person name="Zhao S."/>
            <person name="Hane J.K."/>
            <person name="Carrasquilla-Garcia N."/>
            <person name="Condie J.A."/>
            <person name="Upadhyaya H.D."/>
            <person name="Luo M.C."/>
            <person name="Thudi M."/>
            <person name="Gowda C.L."/>
            <person name="Singh N.P."/>
            <person name="Lichtenzveig J."/>
            <person name="Gali K.K."/>
            <person name="Rubio J."/>
            <person name="Nadarajan N."/>
            <person name="Dolezel J."/>
            <person name="Bansal K.C."/>
            <person name="Xu X."/>
            <person name="Edwards D."/>
            <person name="Zhang G."/>
            <person name="Kahl G."/>
            <person name="Gil J."/>
            <person name="Singh K.B."/>
            <person name="Datta S.K."/>
            <person name="Jackson S.A."/>
            <person name="Wang J."/>
            <person name="Cook D.R."/>
        </authorList>
    </citation>
    <scope>NUCLEOTIDE SEQUENCE [LARGE SCALE GENOMIC DNA]</scope>
    <source>
        <strain evidence="1">cv. CDC Frontier</strain>
    </source>
</reference>
<dbReference type="eggNOG" id="ENOG502RYEF">
    <property type="taxonomic scope" value="Eukaryota"/>
</dbReference>
<evidence type="ECO:0000313" key="2">
    <source>
        <dbReference type="RefSeq" id="XP_004498956.1"/>
    </source>
</evidence>
<sequence>MASSIAKPQKRLVDFLNEQQEPFMLELYLLEKGYSKRWCFNEDSSNNLDKTSSCSLNKKRKRKILSPFCKILISLVNKLVLHSQSSTLPTRDYELREKHAICNVEYSSATYSPMFNSCSNVDEEGNSISSHRVRTKECHIRWKRQRCIEGRPKSLEKIPLHRVPNLFSETVNEEVGRMQQRIRKPKKITEESLLSVAILNLLGVSIKKENCTNDLQEYLPEPHVLKSKRVSHKIKKLLFDCVRDITIPLPTKEDRKQVCRESMGPIELGKLTCQRTQEWGQHIEDGLTSLLTNNYLDSIIEWSNFESHVKDISFEITDAILEIMNNEIVSEMIGTLATP</sequence>
<gene>
    <name evidence="2" type="primary">LOC101497748</name>
</gene>
<dbReference type="PaxDb" id="3827-XP_004498956.1"/>
<evidence type="ECO:0000313" key="1">
    <source>
        <dbReference type="Proteomes" id="UP000087171"/>
    </source>
</evidence>
<dbReference type="OrthoDB" id="691329at2759"/>
<dbReference type="Proteomes" id="UP000087171">
    <property type="component" value="Chromosome Ca4"/>
</dbReference>
<proteinExistence type="predicted"/>
<dbReference type="GeneID" id="101497748"/>
<organism evidence="1 2">
    <name type="scientific">Cicer arietinum</name>
    <name type="common">Chickpea</name>
    <name type="synonym">Garbanzo</name>
    <dbReference type="NCBI Taxonomy" id="3827"/>
    <lineage>
        <taxon>Eukaryota</taxon>
        <taxon>Viridiplantae</taxon>
        <taxon>Streptophyta</taxon>
        <taxon>Embryophyta</taxon>
        <taxon>Tracheophyta</taxon>
        <taxon>Spermatophyta</taxon>
        <taxon>Magnoliopsida</taxon>
        <taxon>eudicotyledons</taxon>
        <taxon>Gunneridae</taxon>
        <taxon>Pentapetalae</taxon>
        <taxon>rosids</taxon>
        <taxon>fabids</taxon>
        <taxon>Fabales</taxon>
        <taxon>Fabaceae</taxon>
        <taxon>Papilionoideae</taxon>
        <taxon>50 kb inversion clade</taxon>
        <taxon>NPAAA clade</taxon>
        <taxon>Hologalegina</taxon>
        <taxon>IRL clade</taxon>
        <taxon>Cicereae</taxon>
        <taxon>Cicer</taxon>
    </lineage>
</organism>
<keyword evidence="1" id="KW-1185">Reference proteome</keyword>
<dbReference type="PANTHER" id="PTHR37613">
    <property type="entry name" value="DUF4378 DOMAIN PROTEIN"/>
    <property type="match status" value="1"/>
</dbReference>
<name>A0A1S2Y544_CICAR</name>
<dbReference type="KEGG" id="cam:101497748"/>
<reference evidence="2" key="2">
    <citation type="submission" date="2025-08" db="UniProtKB">
        <authorList>
            <consortium name="RefSeq"/>
        </authorList>
    </citation>
    <scope>IDENTIFICATION</scope>
    <source>
        <tissue evidence="2">Etiolated seedlings</tissue>
    </source>
</reference>
<protein>
    <submittedName>
        <fullName evidence="2">Uncharacterized protein LOC101497748 isoform X1</fullName>
    </submittedName>
</protein>
<dbReference type="RefSeq" id="XP_004498956.1">
    <property type="nucleotide sequence ID" value="XM_004498899.3"/>
</dbReference>